<evidence type="ECO:0000256" key="1">
    <source>
        <dbReference type="SAM" id="Phobius"/>
    </source>
</evidence>
<protein>
    <submittedName>
        <fullName evidence="3">Secreted protein</fullName>
    </submittedName>
</protein>
<organism evidence="2 3">
    <name type="scientific">Meloidogyne hapla</name>
    <name type="common">Root-knot nematode worm</name>
    <dbReference type="NCBI Taxonomy" id="6305"/>
    <lineage>
        <taxon>Eukaryota</taxon>
        <taxon>Metazoa</taxon>
        <taxon>Ecdysozoa</taxon>
        <taxon>Nematoda</taxon>
        <taxon>Chromadorea</taxon>
        <taxon>Rhabditida</taxon>
        <taxon>Tylenchina</taxon>
        <taxon>Tylenchomorpha</taxon>
        <taxon>Tylenchoidea</taxon>
        <taxon>Meloidogynidae</taxon>
        <taxon>Meloidogyninae</taxon>
        <taxon>Meloidogyne</taxon>
    </lineage>
</organism>
<feature type="transmembrane region" description="Helical" evidence="1">
    <location>
        <begin position="45"/>
        <end position="65"/>
    </location>
</feature>
<evidence type="ECO:0000313" key="2">
    <source>
        <dbReference type="Proteomes" id="UP000095281"/>
    </source>
</evidence>
<proteinExistence type="predicted"/>
<dbReference type="Proteomes" id="UP000095281">
    <property type="component" value="Unplaced"/>
</dbReference>
<dbReference type="WBParaSite" id="MhA1_Contig78.frz3.gene4">
    <property type="protein sequence ID" value="MhA1_Contig78.frz3.gene4"/>
    <property type="gene ID" value="MhA1_Contig78.frz3.gene4"/>
</dbReference>
<sequence>MEGITINRSDRSSPNKICHSSTPSFDCLNNKHFHSTNPSLFPMAFPFRATTVLFILLSVMLIMSFQHQAQAASLSIPVAQLIGESGLFERDDRDYRPLQEHCLMRTAEAAFGVLKTLLNELFFPIPSENNVTSVVNKMNEEIKISSKNVLKKLFRIILAFYS</sequence>
<keyword evidence="1" id="KW-0812">Transmembrane</keyword>
<keyword evidence="1" id="KW-0472">Membrane</keyword>
<evidence type="ECO:0000313" key="3">
    <source>
        <dbReference type="WBParaSite" id="MhA1_Contig78.frz3.gene4"/>
    </source>
</evidence>
<keyword evidence="2" id="KW-1185">Reference proteome</keyword>
<name>A0A1I8BYD3_MELHA</name>
<dbReference type="AlphaFoldDB" id="A0A1I8BYD3"/>
<reference evidence="3" key="1">
    <citation type="submission" date="2016-11" db="UniProtKB">
        <authorList>
            <consortium name="WormBaseParasite"/>
        </authorList>
    </citation>
    <scope>IDENTIFICATION</scope>
</reference>
<keyword evidence="1" id="KW-1133">Transmembrane helix</keyword>
<accession>A0A1I8BYD3</accession>